<proteinExistence type="predicted"/>
<organism evidence="1 2">
    <name type="scientific">Avena sativa</name>
    <name type="common">Oat</name>
    <dbReference type="NCBI Taxonomy" id="4498"/>
    <lineage>
        <taxon>Eukaryota</taxon>
        <taxon>Viridiplantae</taxon>
        <taxon>Streptophyta</taxon>
        <taxon>Embryophyta</taxon>
        <taxon>Tracheophyta</taxon>
        <taxon>Spermatophyta</taxon>
        <taxon>Magnoliopsida</taxon>
        <taxon>Liliopsida</taxon>
        <taxon>Poales</taxon>
        <taxon>Poaceae</taxon>
        <taxon>BOP clade</taxon>
        <taxon>Pooideae</taxon>
        <taxon>Poodae</taxon>
        <taxon>Poeae</taxon>
        <taxon>Poeae Chloroplast Group 1 (Aveneae type)</taxon>
        <taxon>Aveninae</taxon>
        <taxon>Avena</taxon>
    </lineage>
</organism>
<sequence length="364" mass="41464">MASENVVTAANLPDDLVVEILSRVPFKSFCRFKCVCKAWLAFSSDPHYRQKLPKIPSFLHQGQSGTSAIQLVSLSPNKNIDGALTFVPQYEQLHLVDCCNGLVLCLYKSSRSSADTCSFIVCNPATREWRILPVPESHSHSNETGHCGCFFTAFLAFDPSWSEQFYVFNIRRHHWLNGTSKLEVFSSDLSTWLVYDEWTRIRNILVNKPHSFIRGILHVQLDSMDTLVVEGLQAMSSSVAPHHSIIKMPGFGGNGCFGQSSAGFLQCAIPGEKYRSIEVFSFGDKWSLKHRLNMQNAFGRRVFRCIYTIVALDLERGSLFLFERDANKLLVYDIDTRKLTEVKDGRCWSWPYHYYVACYSKLPR</sequence>
<reference evidence="1" key="1">
    <citation type="submission" date="2021-05" db="EMBL/GenBank/DDBJ databases">
        <authorList>
            <person name="Scholz U."/>
            <person name="Mascher M."/>
            <person name="Fiebig A."/>
        </authorList>
    </citation>
    <scope>NUCLEOTIDE SEQUENCE [LARGE SCALE GENOMIC DNA]</scope>
</reference>
<evidence type="ECO:0000313" key="2">
    <source>
        <dbReference type="Proteomes" id="UP001732700"/>
    </source>
</evidence>
<reference evidence="1" key="2">
    <citation type="submission" date="2025-09" db="UniProtKB">
        <authorList>
            <consortium name="EnsemblPlants"/>
        </authorList>
    </citation>
    <scope>IDENTIFICATION</scope>
</reference>
<dbReference type="Proteomes" id="UP001732700">
    <property type="component" value="Chromosome 1A"/>
</dbReference>
<evidence type="ECO:0000313" key="1">
    <source>
        <dbReference type="EnsemblPlants" id="AVESA.00010b.r2.1AG0035960.1.CDS.1"/>
    </source>
</evidence>
<dbReference type="EnsemblPlants" id="AVESA.00010b.r2.1AG0035960.1">
    <property type="protein sequence ID" value="AVESA.00010b.r2.1AG0035960.1.CDS.1"/>
    <property type="gene ID" value="AVESA.00010b.r2.1AG0035960"/>
</dbReference>
<name>A0ACD5TDM5_AVESA</name>
<keyword evidence="2" id="KW-1185">Reference proteome</keyword>
<accession>A0ACD5TDM5</accession>
<protein>
    <submittedName>
        <fullName evidence="1">Uncharacterized protein</fullName>
    </submittedName>
</protein>